<evidence type="ECO:0000259" key="2">
    <source>
        <dbReference type="Pfam" id="PF18734"/>
    </source>
</evidence>
<dbReference type="AlphaFoldDB" id="A0A1M4Y2K3"/>
<feature type="region of interest" description="Disordered" evidence="1">
    <location>
        <begin position="1"/>
        <end position="40"/>
    </location>
</feature>
<dbReference type="EMBL" id="FQVK01000013">
    <property type="protein sequence ID" value="SHE99935.1"/>
    <property type="molecule type" value="Genomic_DNA"/>
</dbReference>
<evidence type="ECO:0000256" key="1">
    <source>
        <dbReference type="SAM" id="MobiDB-lite"/>
    </source>
</evidence>
<reference evidence="3 4" key="1">
    <citation type="submission" date="2016-11" db="EMBL/GenBank/DDBJ databases">
        <authorList>
            <person name="Varghese N."/>
            <person name="Submissions S."/>
        </authorList>
    </citation>
    <scope>NUCLEOTIDE SEQUENCE [LARGE SCALE GENOMIC DNA]</scope>
    <source>
        <strain evidence="3 4">DSM 29341</strain>
    </source>
</reference>
<accession>A0A1M4Y2K3</accession>
<dbReference type="InterPro" id="IPR040704">
    <property type="entry name" value="HEPN_AbiU2"/>
</dbReference>
<sequence length="289" mass="32747">TRRDQSRSRHNRAGNPPTKRLETVQTNRTTSNSTNFRRGKLTTNPSEAALAEKIEKLGDEFGRLFADVQNDLFTLRLHWRVYKALFATNSERVDLLNSVSGTTAWLLERTLFETAVMSVCRLTDPPASIRGKQKNITIQRFPSLAEERLGLEGVEGLVGIVNTAVDASEFARSWRNKRLAHSDEAVRRGQQAVLDASVEKMDYAIDAVASVIHWVGVELMDVEIITHPISSYGSDEVVLLEALFLGQKERKRRRERAQNMAREGLFEDAERLLAGLPNWLTYREPDKLE</sequence>
<name>A0A1M4Y2K3_9RHOB</name>
<dbReference type="Proteomes" id="UP000325134">
    <property type="component" value="Unassembled WGS sequence"/>
</dbReference>
<feature type="compositionally biased region" description="Low complexity" evidence="1">
    <location>
        <begin position="26"/>
        <end position="36"/>
    </location>
</feature>
<evidence type="ECO:0000313" key="3">
    <source>
        <dbReference type="EMBL" id="SHE99935.1"/>
    </source>
</evidence>
<keyword evidence="4" id="KW-1185">Reference proteome</keyword>
<evidence type="ECO:0000313" key="4">
    <source>
        <dbReference type="Proteomes" id="UP000325134"/>
    </source>
</evidence>
<protein>
    <recommendedName>
        <fullName evidence="2">HEPN AbiU2-like domain-containing protein</fullName>
    </recommendedName>
</protein>
<feature type="non-terminal residue" evidence="3">
    <location>
        <position position="1"/>
    </location>
</feature>
<gene>
    <name evidence="3" type="ORF">SAMN05444279_113122</name>
</gene>
<proteinExistence type="predicted"/>
<feature type="domain" description="HEPN AbiU2-like" evidence="2">
    <location>
        <begin position="59"/>
        <end position="221"/>
    </location>
</feature>
<dbReference type="Pfam" id="PF18734">
    <property type="entry name" value="HEPN_AbiU2"/>
    <property type="match status" value="1"/>
</dbReference>
<organism evidence="3 4">
    <name type="scientific">Ruegeria intermedia</name>
    <dbReference type="NCBI Taxonomy" id="996115"/>
    <lineage>
        <taxon>Bacteria</taxon>
        <taxon>Pseudomonadati</taxon>
        <taxon>Pseudomonadota</taxon>
        <taxon>Alphaproteobacteria</taxon>
        <taxon>Rhodobacterales</taxon>
        <taxon>Roseobacteraceae</taxon>
        <taxon>Ruegeria</taxon>
    </lineage>
</organism>